<dbReference type="AlphaFoldDB" id="G2XE78"/>
<dbReference type="InParanoid" id="G2XE78"/>
<reference evidence="2" key="2">
    <citation type="journal article" date="2011" name="PLoS Pathog.">
        <title>Comparative genomics yields insights into niche adaptation of plant vascular wilt pathogens.</title>
        <authorList>
            <person name="Klosterman S.J."/>
            <person name="Subbarao K.V."/>
            <person name="Kang S."/>
            <person name="Veronese P."/>
            <person name="Gold S.E."/>
            <person name="Thomma B.P.H.J."/>
            <person name="Chen Z."/>
            <person name="Henrissat B."/>
            <person name="Lee Y.-H."/>
            <person name="Park J."/>
            <person name="Garcia-Pedrajas M.D."/>
            <person name="Barbara D.J."/>
            <person name="Anchieta A."/>
            <person name="de Jonge R."/>
            <person name="Santhanam P."/>
            <person name="Maruthachalam K."/>
            <person name="Atallah Z."/>
            <person name="Amyotte S.G."/>
            <person name="Paz Z."/>
            <person name="Inderbitzin P."/>
            <person name="Hayes R.J."/>
            <person name="Heiman D.I."/>
            <person name="Young S."/>
            <person name="Zeng Q."/>
            <person name="Engels R."/>
            <person name="Galagan J."/>
            <person name="Cuomo C.A."/>
            <person name="Dobinson K.F."/>
            <person name="Ma L.-J."/>
        </authorList>
    </citation>
    <scope>NUCLEOTIDE SEQUENCE [LARGE SCALE GENOMIC DNA]</scope>
    <source>
        <strain evidence="2">VdLs.17 / ATCC MYA-4575 / FGSC 10137</strain>
    </source>
</reference>
<organism evidence="1 2">
    <name type="scientific">Verticillium dahliae (strain VdLs.17 / ATCC MYA-4575 / FGSC 10137)</name>
    <name type="common">Verticillium wilt</name>
    <dbReference type="NCBI Taxonomy" id="498257"/>
    <lineage>
        <taxon>Eukaryota</taxon>
        <taxon>Fungi</taxon>
        <taxon>Dikarya</taxon>
        <taxon>Ascomycota</taxon>
        <taxon>Pezizomycotina</taxon>
        <taxon>Sordariomycetes</taxon>
        <taxon>Hypocreomycetidae</taxon>
        <taxon>Glomerellales</taxon>
        <taxon>Plectosphaerellaceae</taxon>
        <taxon>Verticillium</taxon>
    </lineage>
</organism>
<dbReference type="GeneID" id="20709923"/>
<evidence type="ECO:0000313" key="1">
    <source>
        <dbReference type="EMBL" id="EGY18126.1"/>
    </source>
</evidence>
<dbReference type="RefSeq" id="XP_009658480.1">
    <property type="nucleotide sequence ID" value="XM_009660185.1"/>
</dbReference>
<sequence length="180" mass="19868">MPWCLEECHVGRPQSCDAQCKLKKPLIQGLPDSLDGVICDRLNNKADNRSLASTASHFTRTRFLETSILHPRSPDECRPFAEDLLTQVLPADVVKCPALSHGIIEPPVSQLCRMYDDKGDVSRKSAPFSASSIAESRISSRCSCGCPTEDLTGDVLVPAVFLCRDHVVLLEDQRCHLHVN</sequence>
<reference evidence="1 2" key="1">
    <citation type="submission" date="2008-03" db="EMBL/GenBank/DDBJ databases">
        <title>The Genome Sequence of Verticillium dahliae VdLs.17.</title>
        <authorList>
            <consortium name="The Broad Institute Genome Sequencing Platform"/>
            <person name="Ma L.-J.J."/>
            <person name="Klosterman S.J."/>
            <person name="Subbarao K."/>
            <person name="Dobinson K."/>
            <person name="Veronese P."/>
            <person name="Kang S."/>
            <person name="Gold S.E."/>
            <person name="Young S."/>
            <person name="Jaffe D."/>
            <person name="Gnerre S."/>
            <person name="Berlin A."/>
            <person name="Heiman D."/>
            <person name="Hepburn T."/>
            <person name="Sykes S."/>
            <person name="Alvarado L."/>
            <person name="Kodira C.D."/>
            <person name="Lander E."/>
            <person name="Galagan J."/>
            <person name="Nusbaum C."/>
            <person name="Birren B."/>
        </authorList>
    </citation>
    <scope>NUCLEOTIDE SEQUENCE [LARGE SCALE GENOMIC DNA]</scope>
    <source>
        <strain evidence="2">VdLs.17 / ATCC MYA-4575 / FGSC 10137</strain>
    </source>
</reference>
<protein>
    <submittedName>
        <fullName evidence="1">Uncharacterized protein</fullName>
    </submittedName>
</protein>
<dbReference type="KEGG" id="vda:VDAG_08460"/>
<proteinExistence type="predicted"/>
<dbReference type="HOGENOM" id="CLU_1497342_0_0_1"/>
<gene>
    <name evidence="1" type="ORF">VDAG_08460</name>
</gene>
<dbReference type="EMBL" id="DS572714">
    <property type="protein sequence ID" value="EGY18126.1"/>
    <property type="molecule type" value="Genomic_DNA"/>
</dbReference>
<accession>G2XE78</accession>
<name>G2XE78_VERDV</name>
<keyword evidence="2" id="KW-1185">Reference proteome</keyword>
<evidence type="ECO:0000313" key="2">
    <source>
        <dbReference type="Proteomes" id="UP000001611"/>
    </source>
</evidence>
<dbReference type="Proteomes" id="UP000001611">
    <property type="component" value="Unassembled WGS sequence"/>
</dbReference>